<dbReference type="EMBL" id="JAACJO010000002">
    <property type="protein sequence ID" value="KAF5362221.1"/>
    <property type="molecule type" value="Genomic_DNA"/>
</dbReference>
<feature type="transmembrane region" description="Helical" evidence="2">
    <location>
        <begin position="273"/>
        <end position="293"/>
    </location>
</feature>
<evidence type="ECO:0000256" key="1">
    <source>
        <dbReference type="SAM" id="MobiDB-lite"/>
    </source>
</evidence>
<dbReference type="OrthoDB" id="3046868at2759"/>
<sequence length="737" mass="82639">MQPSREDIRYGVNTITTTSVPAEGQLDSHTTDLTRLDDFDEASIEVLDPYNPSISFQIQNLRRPTVNSVDELEPSTLPYTFAFTRSTRSSFERRQQSTHDRTVAGGRPSGESTRSLGLGLGRMEGSSSPPREQSPLPLRQEAPLFTKPVYRRGTVDPETTAPFGAFPSVHSTGPRALHTLTKLEGAEYRQGSISSRSVLSEYVRHSPFSNPRPLYTGDTPRRMTTTAPKEHSTESFMQPPALAAMERGQQSLSSSMYTTPIIGAQDKNLPLRLYIATFLTVIVPQQIYLHLLLRLPYMYHSRVIQVLLDANLTLNQMNELTLWHSAHSSPEPKRLPRAYSRLKKNWETFIDNVLREWKTLNIIAGLLLSGVVTIFQIDGASSDPITRYLAFWSLISAVLSLMYGCFFIIRFSNMRRVYKATEWAVEAQKKQTMFWNVWVMLSMPAIWLVWSMIAYIACIMSFLWRVRPDDPNAIILPRVGPTIDAAFRIFISCVLGVGVLYAILIINTLRHYGSKMDRMWSKRIRAYRRKQEALARSIEEPTTPTRSPPVHVGSIIPPTPPQPFEEPRLSSSPPAPRSPPFAPRSSSPLSNVIELRTPLDSRGITSPYSLTRRSRSPHRMSTILSGSRQRLSPDPTRDSPPDSPTSVESWGTLPMRNDALGLFVLEEQNEVPAQQPDAAGTVPDCRWEEQADLAEGSRPQTPTSPSEVTGSTLVQGQRTCQIADHDDCYCARGSATP</sequence>
<evidence type="ECO:0000256" key="2">
    <source>
        <dbReference type="SAM" id="Phobius"/>
    </source>
</evidence>
<feature type="region of interest" description="Disordered" evidence="1">
    <location>
        <begin position="209"/>
        <end position="234"/>
    </location>
</feature>
<organism evidence="3 4">
    <name type="scientific">Leucocoprinus leucothites</name>
    <dbReference type="NCBI Taxonomy" id="201217"/>
    <lineage>
        <taxon>Eukaryota</taxon>
        <taxon>Fungi</taxon>
        <taxon>Dikarya</taxon>
        <taxon>Basidiomycota</taxon>
        <taxon>Agaricomycotina</taxon>
        <taxon>Agaricomycetes</taxon>
        <taxon>Agaricomycetidae</taxon>
        <taxon>Agaricales</taxon>
        <taxon>Agaricineae</taxon>
        <taxon>Agaricaceae</taxon>
        <taxon>Leucocoprinus</taxon>
    </lineage>
</organism>
<feature type="transmembrane region" description="Helical" evidence="2">
    <location>
        <begin position="437"/>
        <end position="465"/>
    </location>
</feature>
<keyword evidence="4" id="KW-1185">Reference proteome</keyword>
<name>A0A8H5GC67_9AGAR</name>
<dbReference type="Proteomes" id="UP000559027">
    <property type="component" value="Unassembled WGS sequence"/>
</dbReference>
<feature type="transmembrane region" description="Helical" evidence="2">
    <location>
        <begin position="485"/>
        <end position="509"/>
    </location>
</feature>
<dbReference type="AlphaFoldDB" id="A0A8H5GC67"/>
<feature type="transmembrane region" description="Helical" evidence="2">
    <location>
        <begin position="389"/>
        <end position="409"/>
    </location>
</feature>
<keyword evidence="2" id="KW-0812">Transmembrane</keyword>
<feature type="region of interest" description="Disordered" evidence="1">
    <location>
        <begin position="87"/>
        <end position="138"/>
    </location>
</feature>
<feature type="compositionally biased region" description="Pro residues" evidence="1">
    <location>
        <begin position="573"/>
        <end position="582"/>
    </location>
</feature>
<proteinExistence type="predicted"/>
<evidence type="ECO:0000313" key="4">
    <source>
        <dbReference type="Proteomes" id="UP000559027"/>
    </source>
</evidence>
<keyword evidence="2" id="KW-0472">Membrane</keyword>
<protein>
    <submittedName>
        <fullName evidence="3">Uncharacterized protein</fullName>
    </submittedName>
</protein>
<accession>A0A8H5GC67</accession>
<feature type="region of interest" description="Disordered" evidence="1">
    <location>
        <begin position="535"/>
        <end position="652"/>
    </location>
</feature>
<feature type="compositionally biased region" description="Polar residues" evidence="1">
    <location>
        <begin position="698"/>
        <end position="713"/>
    </location>
</feature>
<evidence type="ECO:0000313" key="3">
    <source>
        <dbReference type="EMBL" id="KAF5362221.1"/>
    </source>
</evidence>
<feature type="compositionally biased region" description="Basic and acidic residues" evidence="1">
    <location>
        <begin position="90"/>
        <end position="102"/>
    </location>
</feature>
<gene>
    <name evidence="3" type="ORF">D9756_002809</name>
</gene>
<feature type="region of interest" description="Disordered" evidence="1">
    <location>
        <begin position="692"/>
        <end position="713"/>
    </location>
</feature>
<keyword evidence="2" id="KW-1133">Transmembrane helix</keyword>
<reference evidence="3 4" key="1">
    <citation type="journal article" date="2020" name="ISME J.">
        <title>Uncovering the hidden diversity of litter-decomposition mechanisms in mushroom-forming fungi.</title>
        <authorList>
            <person name="Floudas D."/>
            <person name="Bentzer J."/>
            <person name="Ahren D."/>
            <person name="Johansson T."/>
            <person name="Persson P."/>
            <person name="Tunlid A."/>
        </authorList>
    </citation>
    <scope>NUCLEOTIDE SEQUENCE [LARGE SCALE GENOMIC DNA]</scope>
    <source>
        <strain evidence="3 4">CBS 146.42</strain>
    </source>
</reference>
<comment type="caution">
    <text evidence="3">The sequence shown here is derived from an EMBL/GenBank/DDBJ whole genome shotgun (WGS) entry which is preliminary data.</text>
</comment>
<feature type="transmembrane region" description="Helical" evidence="2">
    <location>
        <begin position="359"/>
        <end position="377"/>
    </location>
</feature>